<reference evidence="1 2" key="1">
    <citation type="submission" date="2019-05" db="EMBL/GenBank/DDBJ databases">
        <title>Another draft genome of Portunus trituberculatus and its Hox gene families provides insights of decapod evolution.</title>
        <authorList>
            <person name="Jeong J.-H."/>
            <person name="Song I."/>
            <person name="Kim S."/>
            <person name="Choi T."/>
            <person name="Kim D."/>
            <person name="Ryu S."/>
            <person name="Kim W."/>
        </authorList>
    </citation>
    <scope>NUCLEOTIDE SEQUENCE [LARGE SCALE GENOMIC DNA]</scope>
    <source>
        <tissue evidence="1">Muscle</tissue>
    </source>
</reference>
<accession>A0A5B7CDQ4</accession>
<gene>
    <name evidence="1" type="ORF">E2C01_000297</name>
</gene>
<dbReference type="EMBL" id="VSRR010000007">
    <property type="protein sequence ID" value="MPC07732.1"/>
    <property type="molecule type" value="Genomic_DNA"/>
</dbReference>
<dbReference type="AlphaFoldDB" id="A0A5B7CDQ4"/>
<organism evidence="1 2">
    <name type="scientific">Portunus trituberculatus</name>
    <name type="common">Swimming crab</name>
    <name type="synonym">Neptunus trituberculatus</name>
    <dbReference type="NCBI Taxonomy" id="210409"/>
    <lineage>
        <taxon>Eukaryota</taxon>
        <taxon>Metazoa</taxon>
        <taxon>Ecdysozoa</taxon>
        <taxon>Arthropoda</taxon>
        <taxon>Crustacea</taxon>
        <taxon>Multicrustacea</taxon>
        <taxon>Malacostraca</taxon>
        <taxon>Eumalacostraca</taxon>
        <taxon>Eucarida</taxon>
        <taxon>Decapoda</taxon>
        <taxon>Pleocyemata</taxon>
        <taxon>Brachyura</taxon>
        <taxon>Eubrachyura</taxon>
        <taxon>Portunoidea</taxon>
        <taxon>Portunidae</taxon>
        <taxon>Portuninae</taxon>
        <taxon>Portunus</taxon>
    </lineage>
</organism>
<dbReference type="Proteomes" id="UP000324222">
    <property type="component" value="Unassembled WGS sequence"/>
</dbReference>
<evidence type="ECO:0000313" key="1">
    <source>
        <dbReference type="EMBL" id="MPC07732.1"/>
    </source>
</evidence>
<protein>
    <submittedName>
        <fullName evidence="1">Uncharacterized protein</fullName>
    </submittedName>
</protein>
<name>A0A5B7CDQ4_PORTR</name>
<keyword evidence="2" id="KW-1185">Reference proteome</keyword>
<sequence>MKEEEYQFSSPNDVSVAFVLKIHPHRLTLPNVLLTVRSDALSVWVEGRNVASIVAPKDERKARKPHNSRWSCVLPLHATTTTTTTTTTSTITTDTASVTPSQETCKEWRVWRNTQEVNSALSVGTGQQAFSIRSSEVRSTQHSAGSHLASSLKTPWKVSCDIAASRRTCGDSV</sequence>
<proteinExistence type="predicted"/>
<evidence type="ECO:0000313" key="2">
    <source>
        <dbReference type="Proteomes" id="UP000324222"/>
    </source>
</evidence>
<comment type="caution">
    <text evidence="1">The sequence shown here is derived from an EMBL/GenBank/DDBJ whole genome shotgun (WGS) entry which is preliminary data.</text>
</comment>